<name>D3B721_HETP5</name>
<comment type="caution">
    <text evidence="2">The sequence shown here is derived from an EMBL/GenBank/DDBJ whole genome shotgun (WGS) entry which is preliminary data.</text>
</comment>
<evidence type="ECO:0000259" key="1">
    <source>
        <dbReference type="Pfam" id="PF00188"/>
    </source>
</evidence>
<sequence length="166" mass="19252">MEFNNLFTSLLIRINKFQDENNYFVYSFSYFSVISNLHLSLLNKERAKLKLGLLTYSNCLMEAAQDQSSYMLSKKNLTYSNPHGDLFSIARFYGQKKVNNVYENIGYAYEDDKDIIEEFMKGPQKENILNKKVTQVGVGVAQTKNGPLYWTQFFTDGTCSKYNYIA</sequence>
<dbReference type="PANTHER" id="PTHR31157">
    <property type="entry name" value="SCP DOMAIN-CONTAINING PROTEIN"/>
    <property type="match status" value="1"/>
</dbReference>
<dbReference type="InParanoid" id="D3B721"/>
<dbReference type="EMBL" id="ADBJ01000018">
    <property type="protein sequence ID" value="EFA82564.1"/>
    <property type="molecule type" value="Genomic_DNA"/>
</dbReference>
<dbReference type="Gene3D" id="3.40.33.10">
    <property type="entry name" value="CAP"/>
    <property type="match status" value="1"/>
</dbReference>
<dbReference type="InterPro" id="IPR014044">
    <property type="entry name" value="CAP_dom"/>
</dbReference>
<feature type="domain" description="SCP" evidence="1">
    <location>
        <begin position="39"/>
        <end position="152"/>
    </location>
</feature>
<dbReference type="PANTHER" id="PTHR31157:SF1">
    <property type="entry name" value="SCP DOMAIN-CONTAINING PROTEIN"/>
    <property type="match status" value="1"/>
</dbReference>
<keyword evidence="3" id="KW-1185">Reference proteome</keyword>
<dbReference type="GeneID" id="31359740"/>
<dbReference type="AlphaFoldDB" id="D3B721"/>
<proteinExistence type="predicted"/>
<gene>
    <name evidence="2" type="ORF">PPL_04253</name>
</gene>
<dbReference type="SUPFAM" id="SSF55797">
    <property type="entry name" value="PR-1-like"/>
    <property type="match status" value="1"/>
</dbReference>
<dbReference type="InterPro" id="IPR035940">
    <property type="entry name" value="CAP_sf"/>
</dbReference>
<reference evidence="2 3" key="1">
    <citation type="journal article" date="2011" name="Genome Res.">
        <title>Phylogeny-wide analysis of social amoeba genomes highlights ancient origins for complex intercellular communication.</title>
        <authorList>
            <person name="Heidel A.J."/>
            <person name="Lawal H.M."/>
            <person name="Felder M."/>
            <person name="Schilde C."/>
            <person name="Helps N.R."/>
            <person name="Tunggal B."/>
            <person name="Rivero F."/>
            <person name="John U."/>
            <person name="Schleicher M."/>
            <person name="Eichinger L."/>
            <person name="Platzer M."/>
            <person name="Noegel A.A."/>
            <person name="Schaap P."/>
            <person name="Gloeckner G."/>
        </authorList>
    </citation>
    <scope>NUCLEOTIDE SEQUENCE [LARGE SCALE GENOMIC DNA]</scope>
    <source>
        <strain evidence="3">ATCC 26659 / Pp 5 / PN500</strain>
    </source>
</reference>
<dbReference type="Proteomes" id="UP000001396">
    <property type="component" value="Unassembled WGS sequence"/>
</dbReference>
<evidence type="ECO:0000313" key="3">
    <source>
        <dbReference type="Proteomes" id="UP000001396"/>
    </source>
</evidence>
<accession>D3B721</accession>
<organism evidence="2 3">
    <name type="scientific">Heterostelium pallidum (strain ATCC 26659 / Pp 5 / PN500)</name>
    <name type="common">Cellular slime mold</name>
    <name type="synonym">Polysphondylium pallidum</name>
    <dbReference type="NCBI Taxonomy" id="670386"/>
    <lineage>
        <taxon>Eukaryota</taxon>
        <taxon>Amoebozoa</taxon>
        <taxon>Evosea</taxon>
        <taxon>Eumycetozoa</taxon>
        <taxon>Dictyostelia</taxon>
        <taxon>Acytosteliales</taxon>
        <taxon>Acytosteliaceae</taxon>
        <taxon>Heterostelium</taxon>
    </lineage>
</organism>
<protein>
    <recommendedName>
        <fullName evidence="1">SCP domain-containing protein</fullName>
    </recommendedName>
</protein>
<dbReference type="CDD" id="cd05379">
    <property type="entry name" value="CAP_bacterial"/>
    <property type="match status" value="1"/>
</dbReference>
<dbReference type="RefSeq" id="XP_020434681.1">
    <property type="nucleotide sequence ID" value="XM_020575161.1"/>
</dbReference>
<dbReference type="Pfam" id="PF00188">
    <property type="entry name" value="CAP"/>
    <property type="match status" value="1"/>
</dbReference>
<evidence type="ECO:0000313" key="2">
    <source>
        <dbReference type="EMBL" id="EFA82564.1"/>
    </source>
</evidence>
<dbReference type="OMA" id="DSGDNTM"/>